<dbReference type="Pfam" id="PF01138">
    <property type="entry name" value="RNase_PH"/>
    <property type="match status" value="2"/>
</dbReference>
<dbReference type="NCBIfam" id="TIGR03591">
    <property type="entry name" value="polynuc_phos"/>
    <property type="match status" value="1"/>
</dbReference>
<dbReference type="Proteomes" id="UP000176576">
    <property type="component" value="Unassembled WGS sequence"/>
</dbReference>
<dbReference type="SUPFAM" id="SSF55666">
    <property type="entry name" value="Ribonuclease PH domain 2-like"/>
    <property type="match status" value="2"/>
</dbReference>
<dbReference type="GO" id="GO:0005829">
    <property type="term" value="C:cytosol"/>
    <property type="evidence" value="ECO:0007669"/>
    <property type="project" value="TreeGrafter"/>
</dbReference>
<reference evidence="8 9" key="1">
    <citation type="journal article" date="2016" name="Nat. Commun.">
        <title>Thousands of microbial genomes shed light on interconnected biogeochemical processes in an aquifer system.</title>
        <authorList>
            <person name="Anantharaman K."/>
            <person name="Brown C.T."/>
            <person name="Hug L.A."/>
            <person name="Sharon I."/>
            <person name="Castelle C.J."/>
            <person name="Probst A.J."/>
            <person name="Thomas B.C."/>
            <person name="Singh A."/>
            <person name="Wilkins M.J."/>
            <person name="Karaoz U."/>
            <person name="Brodie E.L."/>
            <person name="Williams K.H."/>
            <person name="Hubbard S.S."/>
            <person name="Banfield J.F."/>
        </authorList>
    </citation>
    <scope>NUCLEOTIDE SEQUENCE [LARGE SCALE GENOMIC DNA]</scope>
</reference>
<dbReference type="InterPro" id="IPR003029">
    <property type="entry name" value="S1_domain"/>
</dbReference>
<evidence type="ECO:0000256" key="5">
    <source>
        <dbReference type="HAMAP-Rule" id="MF_01595"/>
    </source>
</evidence>
<sequence length="735" mass="81475">MEIKQFSFEFAGRPLTVEFSPLAEQANGSALVRYGDTVVFATAVMSHGAREGGSFFPLVVDYEEKFYAAGRILGSRFVRREGRPSEEAILMCRVIDRAIRPLFDQRTRNDVQVVVMALAIDDDNDPDVPAILAASLALGTSDIPWNGPIAAVRAIKKEGRIILNPTYEQRKDAEFDTFFTSGINGHLNMIEAEAKEISEDELMAAFGEGIVEIERALEFQNSVLRDMGTEKTKVEFPEPTKELEAALQPFLPRLEDAIYDPLKKKRAEDTEVVKSEWIKKAAELFPDTSRALAEEMFENATNDILHKNILDAGAGAERRPDGRRIDEIRPLFTKAHVLERHHGSALFFRGETHILSVATLGAPGDMLLIEGMEIREKRHFMHHYNFPPFSVGEVRPLRGPGRREIGHGALAEKALRAIVPPKDQFPYTIRLVSETLSSNGSSSMGSVCASSMAMMDAGIPIKRAVAGASMGLVMYADERTGTIQKYKVLTDIQGIEDHLGDMDFKVAGTREGVTAIQMDVKVVGVTLDIIRDAFKEAKVARMYILDAMEKSITAPKPELSPYAPRIVILTINPDKIRDVIGPGGKVINEIIALTDTQIEIEQDGHIFVTGLKQENVAKAQELIEEITREYEAGQRFSGKVTRIFNFGAMVEFAPKQEGLVHISELAPMRVEQVTDVVDVGDIVPVEIVGIDEMGRVNLSIKRVTALELKKNPGAARPHKASHEQSRPSHHNRKDH</sequence>
<dbReference type="HAMAP" id="MF_01595">
    <property type="entry name" value="PNPase"/>
    <property type="match status" value="1"/>
</dbReference>
<dbReference type="FunFam" id="3.30.1370.10:FF:000001">
    <property type="entry name" value="Polyribonucleotide nucleotidyltransferase"/>
    <property type="match status" value="1"/>
</dbReference>
<dbReference type="PANTHER" id="PTHR11252">
    <property type="entry name" value="POLYRIBONUCLEOTIDE NUCLEOTIDYLTRANSFERASE"/>
    <property type="match status" value="1"/>
</dbReference>
<dbReference type="GO" id="GO:0006402">
    <property type="term" value="P:mRNA catabolic process"/>
    <property type="evidence" value="ECO:0007669"/>
    <property type="project" value="UniProtKB-UniRule"/>
</dbReference>
<gene>
    <name evidence="5" type="primary">pnp</name>
    <name evidence="8" type="ORF">A3J54_04565</name>
</gene>
<keyword evidence="2 5" id="KW-0808">Transferase</keyword>
<dbReference type="InterPro" id="IPR001247">
    <property type="entry name" value="ExoRNase_PH_dom1"/>
</dbReference>
<dbReference type="SUPFAM" id="SSF54211">
    <property type="entry name" value="Ribosomal protein S5 domain 2-like"/>
    <property type="match status" value="2"/>
</dbReference>
<comment type="function">
    <text evidence="5">Involved in mRNA degradation. Catalyzes the phosphorolysis of single-stranded polyribonucleotides processively in the 3'- to 5'-direction.</text>
</comment>
<dbReference type="Pfam" id="PF03725">
    <property type="entry name" value="RNase_PH_C"/>
    <property type="match status" value="1"/>
</dbReference>
<dbReference type="CDD" id="cd11364">
    <property type="entry name" value="RNase_PH_PNPase_2"/>
    <property type="match status" value="1"/>
</dbReference>
<protein>
    <recommendedName>
        <fullName evidence="5">Polyribonucleotide nucleotidyltransferase</fullName>
        <ecNumber evidence="5">2.7.7.8</ecNumber>
    </recommendedName>
    <alternativeName>
        <fullName evidence="5">Polynucleotide phosphorylase</fullName>
        <shortName evidence="5">PNPase</shortName>
    </alternativeName>
</protein>
<comment type="caution">
    <text evidence="8">The sequence shown here is derived from an EMBL/GenBank/DDBJ whole genome shotgun (WGS) entry which is preliminary data.</text>
</comment>
<dbReference type="SUPFAM" id="SSF50249">
    <property type="entry name" value="Nucleic acid-binding proteins"/>
    <property type="match status" value="1"/>
</dbReference>
<dbReference type="Pfam" id="PF00575">
    <property type="entry name" value="S1"/>
    <property type="match status" value="1"/>
</dbReference>
<dbReference type="PIRSF" id="PIRSF005499">
    <property type="entry name" value="PNPase"/>
    <property type="match status" value="1"/>
</dbReference>
<comment type="subcellular location">
    <subcellularLocation>
        <location evidence="5">Cytoplasm</location>
    </subcellularLocation>
</comment>
<name>A0A1G2G5D1_9BACT</name>
<dbReference type="SUPFAM" id="SSF54791">
    <property type="entry name" value="Eukaryotic type KH-domain (KH-domain type I)"/>
    <property type="match status" value="1"/>
</dbReference>
<dbReference type="NCBIfam" id="NF008805">
    <property type="entry name" value="PRK11824.1"/>
    <property type="match status" value="1"/>
</dbReference>
<dbReference type="SMART" id="SM00322">
    <property type="entry name" value="KH"/>
    <property type="match status" value="1"/>
</dbReference>
<keyword evidence="5" id="KW-0479">Metal-binding</keyword>
<keyword evidence="5" id="KW-0963">Cytoplasm</keyword>
<dbReference type="Gene3D" id="3.30.1370.10">
    <property type="entry name" value="K Homology domain, type 1"/>
    <property type="match status" value="1"/>
</dbReference>
<dbReference type="InterPro" id="IPR004087">
    <property type="entry name" value="KH_dom"/>
</dbReference>
<organism evidence="8 9">
    <name type="scientific">Candidatus Ryanbacteria bacterium RIFCSPHIGHO2_02_FULL_45_13b</name>
    <dbReference type="NCBI Taxonomy" id="1802117"/>
    <lineage>
        <taxon>Bacteria</taxon>
        <taxon>Candidatus Ryaniibacteriota</taxon>
    </lineage>
</organism>
<evidence type="ECO:0000259" key="7">
    <source>
        <dbReference type="PROSITE" id="PS50126"/>
    </source>
</evidence>
<keyword evidence="4 5" id="KW-0694">RNA-binding</keyword>
<dbReference type="InterPro" id="IPR020568">
    <property type="entry name" value="Ribosomal_Su5_D2-typ_SF"/>
</dbReference>
<evidence type="ECO:0000256" key="3">
    <source>
        <dbReference type="ARBA" id="ARBA00022695"/>
    </source>
</evidence>
<dbReference type="CDD" id="cd02393">
    <property type="entry name" value="KH-I_PNPase"/>
    <property type="match status" value="1"/>
</dbReference>
<dbReference type="Gene3D" id="3.30.230.70">
    <property type="entry name" value="GHMP Kinase, N-terminal domain"/>
    <property type="match status" value="2"/>
</dbReference>
<dbReference type="PROSITE" id="PS50126">
    <property type="entry name" value="S1"/>
    <property type="match status" value="1"/>
</dbReference>
<dbReference type="FunFam" id="3.30.230.70:FF:000001">
    <property type="entry name" value="Polyribonucleotide nucleotidyltransferase"/>
    <property type="match status" value="1"/>
</dbReference>
<dbReference type="InterPro" id="IPR036345">
    <property type="entry name" value="ExoRNase_PH_dom2_sf"/>
</dbReference>
<evidence type="ECO:0000313" key="9">
    <source>
        <dbReference type="Proteomes" id="UP000176576"/>
    </source>
</evidence>
<dbReference type="EC" id="2.7.7.8" evidence="5"/>
<evidence type="ECO:0000256" key="4">
    <source>
        <dbReference type="ARBA" id="ARBA00022884"/>
    </source>
</evidence>
<dbReference type="SMART" id="SM00316">
    <property type="entry name" value="S1"/>
    <property type="match status" value="1"/>
</dbReference>
<feature type="binding site" evidence="5">
    <location>
        <position position="497"/>
    </location>
    <ligand>
        <name>Mg(2+)</name>
        <dbReference type="ChEBI" id="CHEBI:18420"/>
    </ligand>
</feature>
<comment type="catalytic activity">
    <reaction evidence="5">
        <text>RNA(n+1) + phosphate = RNA(n) + a ribonucleoside 5'-diphosphate</text>
        <dbReference type="Rhea" id="RHEA:22096"/>
        <dbReference type="Rhea" id="RHEA-COMP:14527"/>
        <dbReference type="Rhea" id="RHEA-COMP:17342"/>
        <dbReference type="ChEBI" id="CHEBI:43474"/>
        <dbReference type="ChEBI" id="CHEBI:57930"/>
        <dbReference type="ChEBI" id="CHEBI:140395"/>
        <dbReference type="EC" id="2.7.7.8"/>
    </reaction>
</comment>
<proteinExistence type="inferred from homology"/>
<accession>A0A1G2G5D1</accession>
<dbReference type="GO" id="GO:0000175">
    <property type="term" value="F:3'-5'-RNA exonuclease activity"/>
    <property type="evidence" value="ECO:0007669"/>
    <property type="project" value="TreeGrafter"/>
</dbReference>
<dbReference type="InterPro" id="IPR012340">
    <property type="entry name" value="NA-bd_OB-fold"/>
</dbReference>
<dbReference type="PANTHER" id="PTHR11252:SF0">
    <property type="entry name" value="POLYRIBONUCLEOTIDE NUCLEOTIDYLTRANSFERASE 1, MITOCHONDRIAL"/>
    <property type="match status" value="1"/>
</dbReference>
<evidence type="ECO:0000256" key="1">
    <source>
        <dbReference type="ARBA" id="ARBA00007404"/>
    </source>
</evidence>
<dbReference type="InterPro" id="IPR015847">
    <property type="entry name" value="ExoRNase_PH_dom2"/>
</dbReference>
<dbReference type="GO" id="GO:0003723">
    <property type="term" value="F:RNA binding"/>
    <property type="evidence" value="ECO:0007669"/>
    <property type="project" value="UniProtKB-UniRule"/>
</dbReference>
<comment type="cofactor">
    <cofactor evidence="5">
        <name>Mg(2+)</name>
        <dbReference type="ChEBI" id="CHEBI:18420"/>
    </cofactor>
</comment>
<dbReference type="GO" id="GO:0004654">
    <property type="term" value="F:polyribonucleotide nucleotidyltransferase activity"/>
    <property type="evidence" value="ECO:0007669"/>
    <property type="project" value="UniProtKB-UniRule"/>
</dbReference>
<feature type="region of interest" description="Disordered" evidence="6">
    <location>
        <begin position="709"/>
        <end position="735"/>
    </location>
</feature>
<dbReference type="InterPro" id="IPR036612">
    <property type="entry name" value="KH_dom_type_1_sf"/>
</dbReference>
<dbReference type="InterPro" id="IPR027408">
    <property type="entry name" value="PNPase/RNase_PH_dom_sf"/>
</dbReference>
<feature type="binding site" evidence="5">
    <location>
        <position position="503"/>
    </location>
    <ligand>
        <name>Mg(2+)</name>
        <dbReference type="ChEBI" id="CHEBI:18420"/>
    </ligand>
</feature>
<dbReference type="InterPro" id="IPR012162">
    <property type="entry name" value="PNPase"/>
</dbReference>
<evidence type="ECO:0000256" key="2">
    <source>
        <dbReference type="ARBA" id="ARBA00022679"/>
    </source>
</evidence>
<dbReference type="Gene3D" id="2.40.50.140">
    <property type="entry name" value="Nucleic acid-binding proteins"/>
    <property type="match status" value="1"/>
</dbReference>
<feature type="domain" description="S1 motif" evidence="7">
    <location>
        <begin position="633"/>
        <end position="701"/>
    </location>
</feature>
<dbReference type="PROSITE" id="PS50084">
    <property type="entry name" value="KH_TYPE_1"/>
    <property type="match status" value="1"/>
</dbReference>
<evidence type="ECO:0000313" key="8">
    <source>
        <dbReference type="EMBL" id="OGZ45121.1"/>
    </source>
</evidence>
<dbReference type="Pfam" id="PF00013">
    <property type="entry name" value="KH_1"/>
    <property type="match status" value="1"/>
</dbReference>
<dbReference type="GO" id="GO:0000287">
    <property type="term" value="F:magnesium ion binding"/>
    <property type="evidence" value="ECO:0007669"/>
    <property type="project" value="UniProtKB-UniRule"/>
</dbReference>
<dbReference type="EMBL" id="MHNN01000024">
    <property type="protein sequence ID" value="OGZ45121.1"/>
    <property type="molecule type" value="Genomic_DNA"/>
</dbReference>
<keyword evidence="3 5" id="KW-0548">Nucleotidyltransferase</keyword>
<dbReference type="CDD" id="cd04472">
    <property type="entry name" value="S1_PNPase"/>
    <property type="match status" value="1"/>
</dbReference>
<comment type="similarity">
    <text evidence="1 5">Belongs to the polyribonucleotide nucleotidyltransferase family.</text>
</comment>
<dbReference type="InterPro" id="IPR004088">
    <property type="entry name" value="KH_dom_type_1"/>
</dbReference>
<dbReference type="STRING" id="1802117.A3J54_04565"/>
<keyword evidence="5" id="KW-0460">Magnesium</keyword>
<evidence type="ECO:0000256" key="6">
    <source>
        <dbReference type="SAM" id="MobiDB-lite"/>
    </source>
</evidence>
<dbReference type="AlphaFoldDB" id="A0A1G2G5D1"/>